<evidence type="ECO:0000313" key="3">
    <source>
        <dbReference type="WBParaSite" id="HPLM_0000199501-mRNA-1"/>
    </source>
</evidence>
<dbReference type="Proteomes" id="UP000268014">
    <property type="component" value="Unassembled WGS sequence"/>
</dbReference>
<protein>
    <submittedName>
        <fullName evidence="3">Cullin domain-containing protein</fullName>
    </submittedName>
</protein>
<accession>A0A0N4VXH5</accession>
<dbReference type="WBParaSite" id="HPLM_0000199501-mRNA-1">
    <property type="protein sequence ID" value="HPLM_0000199501-mRNA-1"/>
    <property type="gene ID" value="HPLM_0000199501"/>
</dbReference>
<sequence length="100" mass="11504">YGIYRVHAARHYLQLQFARWSVKYVGELIKPVPGHMSRFEEVCTSASLCNHDEKFTSKKDVEKTLRTCLHRCMESVKVRAAIKQADPEFFNSLVATLMGV</sequence>
<evidence type="ECO:0000313" key="2">
    <source>
        <dbReference type="Proteomes" id="UP000268014"/>
    </source>
</evidence>
<organism evidence="3">
    <name type="scientific">Haemonchus placei</name>
    <name type="common">Barber's pole worm</name>
    <dbReference type="NCBI Taxonomy" id="6290"/>
    <lineage>
        <taxon>Eukaryota</taxon>
        <taxon>Metazoa</taxon>
        <taxon>Ecdysozoa</taxon>
        <taxon>Nematoda</taxon>
        <taxon>Chromadorea</taxon>
        <taxon>Rhabditida</taxon>
        <taxon>Rhabditina</taxon>
        <taxon>Rhabditomorpha</taxon>
        <taxon>Strongyloidea</taxon>
        <taxon>Trichostrongylidae</taxon>
        <taxon>Haemonchus</taxon>
    </lineage>
</organism>
<dbReference type="EMBL" id="UZAF01003313">
    <property type="protein sequence ID" value="VDO12400.1"/>
    <property type="molecule type" value="Genomic_DNA"/>
</dbReference>
<dbReference type="AlphaFoldDB" id="A0A0N4VXH5"/>
<reference evidence="1 2" key="2">
    <citation type="submission" date="2018-11" db="EMBL/GenBank/DDBJ databases">
        <authorList>
            <consortium name="Pathogen Informatics"/>
        </authorList>
    </citation>
    <scope>NUCLEOTIDE SEQUENCE [LARGE SCALE GENOMIC DNA]</scope>
    <source>
        <strain evidence="1 2">MHpl1</strain>
    </source>
</reference>
<name>A0A0N4VXH5_HAEPC</name>
<keyword evidence="2" id="KW-1185">Reference proteome</keyword>
<proteinExistence type="predicted"/>
<evidence type="ECO:0000313" key="1">
    <source>
        <dbReference type="EMBL" id="VDO12400.1"/>
    </source>
</evidence>
<gene>
    <name evidence="1" type="ORF">HPLM_LOCUS1993</name>
</gene>
<reference evidence="3" key="1">
    <citation type="submission" date="2017-02" db="UniProtKB">
        <authorList>
            <consortium name="WormBaseParasite"/>
        </authorList>
    </citation>
    <scope>IDENTIFICATION</scope>
</reference>